<feature type="transmembrane region" description="Helical" evidence="1">
    <location>
        <begin position="16"/>
        <end position="38"/>
    </location>
</feature>
<dbReference type="KEGG" id="aez:C3E78_02365"/>
<protein>
    <submittedName>
        <fullName evidence="2">Uncharacterized protein</fullName>
    </submittedName>
</protein>
<reference evidence="3" key="1">
    <citation type="submission" date="2018-01" db="EMBL/GenBank/DDBJ databases">
        <authorList>
            <person name="Li J."/>
        </authorList>
    </citation>
    <scope>NUCLEOTIDE SEQUENCE [LARGE SCALE GENOMIC DNA]</scope>
    <source>
        <strain evidence="3">592</strain>
    </source>
</reference>
<dbReference type="EMBL" id="CP026952">
    <property type="protein sequence ID" value="AWB91156.1"/>
    <property type="molecule type" value="Genomic_DNA"/>
</dbReference>
<evidence type="ECO:0000313" key="3">
    <source>
        <dbReference type="Proteomes" id="UP000244384"/>
    </source>
</evidence>
<organism evidence="2 3">
    <name type="scientific">Aeromicrobium chenweiae</name>
    <dbReference type="NCBI Taxonomy" id="2079793"/>
    <lineage>
        <taxon>Bacteria</taxon>
        <taxon>Bacillati</taxon>
        <taxon>Actinomycetota</taxon>
        <taxon>Actinomycetes</taxon>
        <taxon>Propionibacteriales</taxon>
        <taxon>Nocardioidaceae</taxon>
        <taxon>Aeromicrobium</taxon>
    </lineage>
</organism>
<keyword evidence="1" id="KW-0812">Transmembrane</keyword>
<dbReference type="Proteomes" id="UP000244384">
    <property type="component" value="Chromosome"/>
</dbReference>
<keyword evidence="1" id="KW-1133">Transmembrane helix</keyword>
<evidence type="ECO:0000256" key="1">
    <source>
        <dbReference type="SAM" id="Phobius"/>
    </source>
</evidence>
<sequence length="147" mass="15755">MDPEERDPVVVFLESAFWIVAGIAMIGGVTFVVTFFLTCWWMPSWGYFVATSMVVVVAAFVWLAGGSENFRARFDKPLGYVAGALLVTAAVASLIIPPPTSSKPDGGEDEAVVYTDADCGGLLGFARRDDITSVEKANALDEYSANC</sequence>
<accession>A0A2S0WII8</accession>
<feature type="transmembrane region" description="Helical" evidence="1">
    <location>
        <begin position="77"/>
        <end position="96"/>
    </location>
</feature>
<keyword evidence="3" id="KW-1185">Reference proteome</keyword>
<name>A0A2S0WII8_9ACTN</name>
<feature type="transmembrane region" description="Helical" evidence="1">
    <location>
        <begin position="45"/>
        <end position="65"/>
    </location>
</feature>
<evidence type="ECO:0000313" key="2">
    <source>
        <dbReference type="EMBL" id="AWB91156.1"/>
    </source>
</evidence>
<dbReference type="AlphaFoldDB" id="A0A2S0WII8"/>
<proteinExistence type="predicted"/>
<gene>
    <name evidence="2" type="ORF">C3E78_02365</name>
</gene>
<keyword evidence="1" id="KW-0472">Membrane</keyword>